<gene>
    <name evidence="2" type="ORF">SYNTR_2097</name>
</gene>
<reference evidence="3" key="1">
    <citation type="journal article" date="2019" name="Microbiology">
        <title>Complete Genome Sequence of an Uncultured Bacterium of the Candidate Phylum Bipolaricaulota.</title>
        <authorList>
            <person name="Kadnikov V.V."/>
            <person name="Mardanov A.V."/>
            <person name="Beletsky A.V."/>
            <person name="Frank Y.A."/>
            <person name="Karnachuk O.V."/>
            <person name="Ravin N.V."/>
        </authorList>
    </citation>
    <scope>NUCLEOTIDE SEQUENCE [LARGE SCALE GENOMIC DNA]</scope>
</reference>
<organism evidence="2 3">
    <name type="scientific">Candidatus Syntrophocurvum alkaliphilum</name>
    <dbReference type="NCBI Taxonomy" id="2293317"/>
    <lineage>
        <taxon>Bacteria</taxon>
        <taxon>Bacillati</taxon>
        <taxon>Bacillota</taxon>
        <taxon>Clostridia</taxon>
        <taxon>Eubacteriales</taxon>
        <taxon>Syntrophomonadaceae</taxon>
        <taxon>Candidatus Syntrophocurvum</taxon>
    </lineage>
</organism>
<evidence type="ECO:0000313" key="3">
    <source>
        <dbReference type="Proteomes" id="UP000426444"/>
    </source>
</evidence>
<accession>A0A6I6DNL0</accession>
<dbReference type="EMBL" id="CP046457">
    <property type="protein sequence ID" value="QGU00691.1"/>
    <property type="molecule type" value="Genomic_DNA"/>
</dbReference>
<dbReference type="RefSeq" id="WP_243140190.1">
    <property type="nucleotide sequence ID" value="NZ_CP046457.1"/>
</dbReference>
<keyword evidence="3" id="KW-1185">Reference proteome</keyword>
<protein>
    <submittedName>
        <fullName evidence="2">S-layer homology domain</fullName>
    </submittedName>
</protein>
<proteinExistence type="predicted"/>
<feature type="signal peptide" evidence="1">
    <location>
        <begin position="1"/>
        <end position="24"/>
    </location>
</feature>
<dbReference type="Proteomes" id="UP000426444">
    <property type="component" value="Chromosome"/>
</dbReference>
<keyword evidence="1" id="KW-0732">Signal</keyword>
<evidence type="ECO:0000256" key="1">
    <source>
        <dbReference type="SAM" id="SignalP"/>
    </source>
</evidence>
<evidence type="ECO:0000313" key="2">
    <source>
        <dbReference type="EMBL" id="QGU00691.1"/>
    </source>
</evidence>
<sequence length="563" mass="64647">MLKKIMALTIALLLVFPSMTLAIANNFNNQGYVEGYFLNSETDVTDEGEMYYTVDIESYEGEVYTIDVMPNANYTIDTIPAVMSDFKPGLEVYASLRGRQIHSLEGYSTANLGYIAPGSKVRNGVVTDIDRDQIKIRMANGEEKTYYLSPATIAQRQGQSVNIDTLYRGDRVRLYFDTDDSEIISRINIEGDSVLIQDMYKGTLNVANAIQDEVVLEDVEVFRNGRWQDHRSTMRVPYNGNNPIYIGGEQIPQHNLQYYRGKTVYMVTNSVFGRESIERMIVQNQYESTFSDKIKDINWYTQAFELNSNRNFTFNDGSIVIRNGRLQDTYALNANSDVLVVADGRGLDRMAGIVYVYNEDINNSNIGQRYLYSGRLDQIIEDRVWLEDYFILNQNEWESFSDTKELFYDNDTSIYDLEDGRFITPKEFVSGDYSMSSTKDHHEDCDRGELKDWYGYVYTDGDRIAAISVQKDMDSLLRQRVTNGIVSSIEDDPTVGWNIVLRNSNDWSNYRSQWMPKNSDLRINIDSAAIIKNGSLIKPQEINSSDRLYVVRDDFRAKVVIVK</sequence>
<dbReference type="AlphaFoldDB" id="A0A6I6DNL0"/>
<dbReference type="KEGG" id="salq:SYNTR_2097"/>
<name>A0A6I6DNL0_9FIRM</name>
<feature type="chain" id="PRO_5026204363" evidence="1">
    <location>
        <begin position="25"/>
        <end position="563"/>
    </location>
</feature>